<dbReference type="InterPro" id="IPR029000">
    <property type="entry name" value="Cyclophilin-like_dom_sf"/>
</dbReference>
<dbReference type="GO" id="GO:0006457">
    <property type="term" value="P:protein folding"/>
    <property type="evidence" value="ECO:0007669"/>
    <property type="project" value="InterPro"/>
</dbReference>
<evidence type="ECO:0000259" key="7">
    <source>
        <dbReference type="PROSITE" id="PS50072"/>
    </source>
</evidence>
<organism evidence="8 9">
    <name type="scientific">Brachionus calyciflorus</name>
    <dbReference type="NCBI Taxonomy" id="104777"/>
    <lineage>
        <taxon>Eukaryota</taxon>
        <taxon>Metazoa</taxon>
        <taxon>Spiralia</taxon>
        <taxon>Gnathifera</taxon>
        <taxon>Rotifera</taxon>
        <taxon>Eurotatoria</taxon>
        <taxon>Monogononta</taxon>
        <taxon>Pseudotrocha</taxon>
        <taxon>Ploima</taxon>
        <taxon>Brachionidae</taxon>
        <taxon>Brachionus</taxon>
    </lineage>
</organism>
<comment type="caution">
    <text evidence="8">The sequence shown here is derived from an EMBL/GenBank/DDBJ whole genome shotgun (WGS) entry which is preliminary data.</text>
</comment>
<dbReference type="PROSITE" id="PS00170">
    <property type="entry name" value="CSA_PPIASE_1"/>
    <property type="match status" value="1"/>
</dbReference>
<comment type="similarity">
    <text evidence="5">Belongs to the cyclophilin-type PPIase family.</text>
</comment>
<comment type="function">
    <text evidence="2 5">PPIases accelerate the folding of proteins. It catalyzes the cis-trans isomerization of proline imidic peptide bonds in oligopeptides.</text>
</comment>
<evidence type="ECO:0000256" key="6">
    <source>
        <dbReference type="SAM" id="MobiDB-lite"/>
    </source>
</evidence>
<dbReference type="EC" id="5.2.1.8" evidence="5"/>
<dbReference type="Gene3D" id="2.40.100.10">
    <property type="entry name" value="Cyclophilin-like"/>
    <property type="match status" value="1"/>
</dbReference>
<sequence>MSNQRIQRSDNEVDTGSSSNVILPSPSIARITVQPSRPDHPRVFFDISIEEQPIGRIVFELFKSQVPKTAENFRALCTHLYGFGYRYSYFHRIIPGFMCQGGDFEKSDGTGGSSIYGDQFEDESFALKHDRPGLLSMANSGKDTNGSQFFITTVPTPHLDNKHVVFGRVLQGLDVLSLVEQCGTDDGQVSQMVRIDNCGEVVTLIKKKN</sequence>
<reference evidence="8" key="1">
    <citation type="submission" date="2021-02" db="EMBL/GenBank/DDBJ databases">
        <authorList>
            <person name="Nowell W R."/>
        </authorList>
    </citation>
    <scope>NUCLEOTIDE SEQUENCE</scope>
    <source>
        <strain evidence="8">Ploen Becks lab</strain>
    </source>
</reference>
<dbReference type="PRINTS" id="PR00153">
    <property type="entry name" value="CSAPPISMRASE"/>
</dbReference>
<keyword evidence="3 5" id="KW-0697">Rotamase</keyword>
<gene>
    <name evidence="8" type="ORF">OXX778_LOCUS3867</name>
</gene>
<proteinExistence type="inferred from homology"/>
<protein>
    <recommendedName>
        <fullName evidence="5">Peptidyl-prolyl cis-trans isomerase</fullName>
        <shortName evidence="5">PPIase</shortName>
        <ecNumber evidence="5">5.2.1.8</ecNumber>
    </recommendedName>
</protein>
<feature type="domain" description="PPIase cyclophilin-type" evidence="7">
    <location>
        <begin position="44"/>
        <end position="200"/>
    </location>
</feature>
<accession>A0A813P5E4</accession>
<feature type="region of interest" description="Disordered" evidence="6">
    <location>
        <begin position="1"/>
        <end position="21"/>
    </location>
</feature>
<evidence type="ECO:0000256" key="3">
    <source>
        <dbReference type="ARBA" id="ARBA00023110"/>
    </source>
</evidence>
<dbReference type="GO" id="GO:0005739">
    <property type="term" value="C:mitochondrion"/>
    <property type="evidence" value="ECO:0007669"/>
    <property type="project" value="TreeGrafter"/>
</dbReference>
<evidence type="ECO:0000256" key="1">
    <source>
        <dbReference type="ARBA" id="ARBA00000971"/>
    </source>
</evidence>
<evidence type="ECO:0000256" key="5">
    <source>
        <dbReference type="RuleBase" id="RU363019"/>
    </source>
</evidence>
<dbReference type="EMBL" id="CAJNOC010000359">
    <property type="protein sequence ID" value="CAF0750130.1"/>
    <property type="molecule type" value="Genomic_DNA"/>
</dbReference>
<dbReference type="GO" id="GO:0016018">
    <property type="term" value="F:cyclosporin A binding"/>
    <property type="evidence" value="ECO:0007669"/>
    <property type="project" value="TreeGrafter"/>
</dbReference>
<dbReference type="GO" id="GO:0003755">
    <property type="term" value="F:peptidyl-prolyl cis-trans isomerase activity"/>
    <property type="evidence" value="ECO:0007669"/>
    <property type="project" value="UniProtKB-UniRule"/>
</dbReference>
<evidence type="ECO:0000313" key="8">
    <source>
        <dbReference type="EMBL" id="CAF0750130.1"/>
    </source>
</evidence>
<dbReference type="InterPro" id="IPR002130">
    <property type="entry name" value="Cyclophilin-type_PPIase_dom"/>
</dbReference>
<keyword evidence="9" id="KW-1185">Reference proteome</keyword>
<dbReference type="InterPro" id="IPR020892">
    <property type="entry name" value="Cyclophilin-type_PPIase_CS"/>
</dbReference>
<evidence type="ECO:0000256" key="2">
    <source>
        <dbReference type="ARBA" id="ARBA00002388"/>
    </source>
</evidence>
<dbReference type="PROSITE" id="PS50072">
    <property type="entry name" value="CSA_PPIASE_2"/>
    <property type="match status" value="1"/>
</dbReference>
<keyword evidence="4 5" id="KW-0413">Isomerase</keyword>
<evidence type="ECO:0000313" key="9">
    <source>
        <dbReference type="Proteomes" id="UP000663879"/>
    </source>
</evidence>
<dbReference type="FunFam" id="2.40.100.10:FF:000013">
    <property type="entry name" value="Peptidyl-prolyl cis-trans isomerase"/>
    <property type="match status" value="1"/>
</dbReference>
<dbReference type="PANTHER" id="PTHR11071">
    <property type="entry name" value="PEPTIDYL-PROLYL CIS-TRANS ISOMERASE"/>
    <property type="match status" value="1"/>
</dbReference>
<dbReference type="Proteomes" id="UP000663879">
    <property type="component" value="Unassembled WGS sequence"/>
</dbReference>
<dbReference type="AlphaFoldDB" id="A0A813P5E4"/>
<dbReference type="Pfam" id="PF00160">
    <property type="entry name" value="Pro_isomerase"/>
    <property type="match status" value="1"/>
</dbReference>
<evidence type="ECO:0000256" key="4">
    <source>
        <dbReference type="ARBA" id="ARBA00023235"/>
    </source>
</evidence>
<dbReference type="PANTHER" id="PTHR11071:SF561">
    <property type="entry name" value="PEPTIDYL-PROLYL CIS-TRANS ISOMERASE D-RELATED"/>
    <property type="match status" value="1"/>
</dbReference>
<dbReference type="OrthoDB" id="10291297at2759"/>
<name>A0A813P5E4_9BILA</name>
<dbReference type="SUPFAM" id="SSF50891">
    <property type="entry name" value="Cyclophilin-like"/>
    <property type="match status" value="1"/>
</dbReference>
<comment type="catalytic activity">
    <reaction evidence="1 5">
        <text>[protein]-peptidylproline (omega=180) = [protein]-peptidylproline (omega=0)</text>
        <dbReference type="Rhea" id="RHEA:16237"/>
        <dbReference type="Rhea" id="RHEA-COMP:10747"/>
        <dbReference type="Rhea" id="RHEA-COMP:10748"/>
        <dbReference type="ChEBI" id="CHEBI:83833"/>
        <dbReference type="ChEBI" id="CHEBI:83834"/>
        <dbReference type="EC" id="5.2.1.8"/>
    </reaction>
</comment>